<accession>A0ABU9D774</accession>
<name>A0ABU9D774_9PROT</name>
<gene>
    <name evidence="2" type="ORF">WOB96_02830</name>
</gene>
<dbReference type="Pfam" id="PF11346">
    <property type="entry name" value="DUF3149"/>
    <property type="match status" value="1"/>
</dbReference>
<evidence type="ECO:0000256" key="1">
    <source>
        <dbReference type="SAM" id="Phobius"/>
    </source>
</evidence>
<sequence length="34" mass="3606">MLNALLGNSVGVLSLLTVVGAIGVMGFWTWRAMK</sequence>
<keyword evidence="1" id="KW-0812">Transmembrane</keyword>
<keyword evidence="3" id="KW-1185">Reference proteome</keyword>
<protein>
    <submittedName>
        <fullName evidence="2">DUF3149 domain-containing protein</fullName>
    </submittedName>
</protein>
<evidence type="ECO:0000313" key="2">
    <source>
        <dbReference type="EMBL" id="MEK8088692.1"/>
    </source>
</evidence>
<keyword evidence="1" id="KW-0472">Membrane</keyword>
<keyword evidence="1" id="KW-1133">Transmembrane helix</keyword>
<dbReference type="InterPro" id="IPR021494">
    <property type="entry name" value="DUF3149"/>
</dbReference>
<organism evidence="2 3">
    <name type="scientific">Thermithiobacillus plumbiphilus</name>
    <dbReference type="NCBI Taxonomy" id="1729899"/>
    <lineage>
        <taxon>Bacteria</taxon>
        <taxon>Pseudomonadati</taxon>
        <taxon>Pseudomonadota</taxon>
        <taxon>Acidithiobacillia</taxon>
        <taxon>Acidithiobacillales</taxon>
        <taxon>Thermithiobacillaceae</taxon>
        <taxon>Thermithiobacillus</taxon>
    </lineage>
</organism>
<feature type="transmembrane region" description="Helical" evidence="1">
    <location>
        <begin position="12"/>
        <end position="30"/>
    </location>
</feature>
<proteinExistence type="predicted"/>
<comment type="caution">
    <text evidence="2">The sequence shown here is derived from an EMBL/GenBank/DDBJ whole genome shotgun (WGS) entry which is preliminary data.</text>
</comment>
<dbReference type="Proteomes" id="UP001446205">
    <property type="component" value="Unassembled WGS sequence"/>
</dbReference>
<dbReference type="RefSeq" id="WP_341369758.1">
    <property type="nucleotide sequence ID" value="NZ_JBBPCO010000002.1"/>
</dbReference>
<evidence type="ECO:0000313" key="3">
    <source>
        <dbReference type="Proteomes" id="UP001446205"/>
    </source>
</evidence>
<reference evidence="2 3" key="1">
    <citation type="submission" date="2024-04" db="EMBL/GenBank/DDBJ databases">
        <authorList>
            <person name="Abashina T."/>
            <person name="Shaikin A."/>
        </authorList>
    </citation>
    <scope>NUCLEOTIDE SEQUENCE [LARGE SCALE GENOMIC DNA]</scope>
    <source>
        <strain evidence="2 3">AAFK</strain>
    </source>
</reference>
<dbReference type="EMBL" id="JBBPCO010000002">
    <property type="protein sequence ID" value="MEK8088692.1"/>
    <property type="molecule type" value="Genomic_DNA"/>
</dbReference>